<dbReference type="Gene3D" id="1.10.10.10">
    <property type="entry name" value="Winged helix-like DNA-binding domain superfamily/Winged helix DNA-binding domain"/>
    <property type="match status" value="1"/>
</dbReference>
<dbReference type="EMBL" id="JAGQHR010000029">
    <property type="protein sequence ID" value="MCA9726421.1"/>
    <property type="molecule type" value="Genomic_DNA"/>
</dbReference>
<dbReference type="SUPFAM" id="SSF46785">
    <property type="entry name" value="Winged helix' DNA-binding domain"/>
    <property type="match status" value="1"/>
</dbReference>
<dbReference type="PANTHER" id="PTHR33221">
    <property type="entry name" value="WINGED HELIX-TURN-HELIX TRANSCRIPTIONAL REGULATOR, RRF2 FAMILY"/>
    <property type="match status" value="1"/>
</dbReference>
<dbReference type="PANTHER" id="PTHR33221:SF15">
    <property type="entry name" value="HTH-TYPE TRANSCRIPTIONAL REGULATOR YWGB-RELATED"/>
    <property type="match status" value="1"/>
</dbReference>
<proteinExistence type="predicted"/>
<dbReference type="PROSITE" id="PS51197">
    <property type="entry name" value="HTH_RRF2_2"/>
    <property type="match status" value="1"/>
</dbReference>
<protein>
    <submittedName>
        <fullName evidence="1">Rrf2 family transcriptional regulator</fullName>
    </submittedName>
</protein>
<evidence type="ECO:0000313" key="1">
    <source>
        <dbReference type="EMBL" id="MCA9726421.1"/>
    </source>
</evidence>
<dbReference type="InterPro" id="IPR036390">
    <property type="entry name" value="WH_DNA-bd_sf"/>
</dbReference>
<dbReference type="AlphaFoldDB" id="A0A956LW55"/>
<dbReference type="InterPro" id="IPR036388">
    <property type="entry name" value="WH-like_DNA-bd_sf"/>
</dbReference>
<dbReference type="GO" id="GO:0005829">
    <property type="term" value="C:cytosol"/>
    <property type="evidence" value="ECO:0007669"/>
    <property type="project" value="TreeGrafter"/>
</dbReference>
<dbReference type="Proteomes" id="UP000697710">
    <property type="component" value="Unassembled WGS sequence"/>
</dbReference>
<evidence type="ECO:0000313" key="2">
    <source>
        <dbReference type="Proteomes" id="UP000697710"/>
    </source>
</evidence>
<dbReference type="GO" id="GO:0003700">
    <property type="term" value="F:DNA-binding transcription factor activity"/>
    <property type="evidence" value="ECO:0007669"/>
    <property type="project" value="TreeGrafter"/>
</dbReference>
<name>A0A956LW55_UNCEI</name>
<dbReference type="InterPro" id="IPR000944">
    <property type="entry name" value="Tscrpt_reg_Rrf2"/>
</dbReference>
<sequence length="176" mass="19412">MKLTSQEEYGLRCILALARPGEETDGGEPAALTVAQIAEREGLSTEYAGKLMGVLVRAGFVESERGRYGGYRLSRAPHEISVAEVLAALGGKLYDRDTCDRFSGDHELCVHTGGCTLRSVWSGLQQIIDQVLTQTTLWDVIQQNERGMRERIRRHASVPAPFEVGDPIMVRPVREG</sequence>
<reference evidence="1" key="1">
    <citation type="submission" date="2020-04" db="EMBL/GenBank/DDBJ databases">
        <authorList>
            <person name="Zhang T."/>
        </authorList>
    </citation>
    <scope>NUCLEOTIDE SEQUENCE</scope>
    <source>
        <strain evidence="1">HKST-UBA01</strain>
    </source>
</reference>
<accession>A0A956LW55</accession>
<comment type="caution">
    <text evidence="1">The sequence shown here is derived from an EMBL/GenBank/DDBJ whole genome shotgun (WGS) entry which is preliminary data.</text>
</comment>
<dbReference type="Pfam" id="PF02082">
    <property type="entry name" value="Rrf2"/>
    <property type="match status" value="1"/>
</dbReference>
<dbReference type="NCBIfam" id="TIGR00738">
    <property type="entry name" value="rrf2_super"/>
    <property type="match status" value="1"/>
</dbReference>
<organism evidence="1 2">
    <name type="scientific">Eiseniibacteriota bacterium</name>
    <dbReference type="NCBI Taxonomy" id="2212470"/>
    <lineage>
        <taxon>Bacteria</taxon>
        <taxon>Candidatus Eiseniibacteriota</taxon>
    </lineage>
</organism>
<gene>
    <name evidence="1" type="ORF">KC729_01985</name>
</gene>
<reference evidence="1" key="2">
    <citation type="journal article" date="2021" name="Microbiome">
        <title>Successional dynamics and alternative stable states in a saline activated sludge microbial community over 9 years.</title>
        <authorList>
            <person name="Wang Y."/>
            <person name="Ye J."/>
            <person name="Ju F."/>
            <person name="Liu L."/>
            <person name="Boyd J.A."/>
            <person name="Deng Y."/>
            <person name="Parks D.H."/>
            <person name="Jiang X."/>
            <person name="Yin X."/>
            <person name="Woodcroft B.J."/>
            <person name="Tyson G.W."/>
            <person name="Hugenholtz P."/>
            <person name="Polz M.F."/>
            <person name="Zhang T."/>
        </authorList>
    </citation>
    <scope>NUCLEOTIDE SEQUENCE</scope>
    <source>
        <strain evidence="1">HKST-UBA01</strain>
    </source>
</reference>